<dbReference type="GO" id="GO:0008781">
    <property type="term" value="F:N-acylneuraminate cytidylyltransferase activity"/>
    <property type="evidence" value="ECO:0007669"/>
    <property type="project" value="TreeGrafter"/>
</dbReference>
<dbReference type="EMBL" id="DWYA01000065">
    <property type="protein sequence ID" value="HJB40321.1"/>
    <property type="molecule type" value="Genomic_DNA"/>
</dbReference>
<dbReference type="Gene3D" id="3.90.550.10">
    <property type="entry name" value="Spore Coat Polysaccharide Biosynthesis Protein SpsA, Chain A"/>
    <property type="match status" value="1"/>
</dbReference>
<keyword evidence="1" id="KW-0808">Transferase</keyword>
<dbReference type="PANTHER" id="PTHR21485:SF6">
    <property type="entry name" value="N-ACYLNEURAMINATE CYTIDYLYLTRANSFERASE-RELATED"/>
    <property type="match status" value="1"/>
</dbReference>
<dbReference type="AlphaFoldDB" id="A0A9D2M477"/>
<dbReference type="PANTHER" id="PTHR21485">
    <property type="entry name" value="HAD SUPERFAMILY MEMBERS CMAS AND KDSC"/>
    <property type="match status" value="1"/>
</dbReference>
<dbReference type="Proteomes" id="UP000824209">
    <property type="component" value="Unassembled WGS sequence"/>
</dbReference>
<reference evidence="1" key="2">
    <citation type="submission" date="2021-04" db="EMBL/GenBank/DDBJ databases">
        <authorList>
            <person name="Gilroy R."/>
        </authorList>
    </citation>
    <scope>NUCLEOTIDE SEQUENCE</scope>
    <source>
        <strain evidence="1">ChiBcec8-14828</strain>
    </source>
</reference>
<proteinExistence type="predicted"/>
<dbReference type="InterPro" id="IPR029044">
    <property type="entry name" value="Nucleotide-diphossugar_trans"/>
</dbReference>
<sequence length="253" mass="28924">MEKVLITLCGRAGSKGFRNKNLKMFDGLPLSHYSLAAAEGFIRQNPNVKVDICLNTDSPDLVKVVTEKYPEVQVIDRPEELCGDIVPKMKVFQHSLAEMERREGTQYDYLIDLDITSPLRQVNDVTGAYEQAKAHPECDLVFSVCPARRTPYMNMAKLVDGHAQRVIEHHFTARQQTPPVFDLNASIYVFTRRFLTENTTGFLWDGVCGMYQMFDTGILDIDSEEDYWLMEAIAHHLYAAKPEFGKVREAIRR</sequence>
<organism evidence="1 2">
    <name type="scientific">Candidatus Ruthenibacterium avium</name>
    <dbReference type="NCBI Taxonomy" id="2838751"/>
    <lineage>
        <taxon>Bacteria</taxon>
        <taxon>Bacillati</taxon>
        <taxon>Bacillota</taxon>
        <taxon>Clostridia</taxon>
        <taxon>Eubacteriales</taxon>
        <taxon>Oscillospiraceae</taxon>
        <taxon>Ruthenibacterium</taxon>
    </lineage>
</organism>
<accession>A0A9D2M477</accession>
<evidence type="ECO:0000313" key="2">
    <source>
        <dbReference type="Proteomes" id="UP000824209"/>
    </source>
</evidence>
<dbReference type="CDD" id="cd02513">
    <property type="entry name" value="CMP-NeuAc_Synthase"/>
    <property type="match status" value="1"/>
</dbReference>
<gene>
    <name evidence="1" type="ORF">H9943_08000</name>
</gene>
<dbReference type="InterPro" id="IPR003329">
    <property type="entry name" value="Cytidylyl_trans"/>
</dbReference>
<dbReference type="Pfam" id="PF02348">
    <property type="entry name" value="CTP_transf_3"/>
    <property type="match status" value="1"/>
</dbReference>
<dbReference type="SUPFAM" id="SSF53448">
    <property type="entry name" value="Nucleotide-diphospho-sugar transferases"/>
    <property type="match status" value="1"/>
</dbReference>
<dbReference type="InterPro" id="IPR050793">
    <property type="entry name" value="CMP-NeuNAc_synthase"/>
</dbReference>
<protein>
    <submittedName>
        <fullName evidence="1">Acylneuraminate cytidylyltransferase family protein</fullName>
    </submittedName>
</protein>
<comment type="caution">
    <text evidence="1">The sequence shown here is derived from an EMBL/GenBank/DDBJ whole genome shotgun (WGS) entry which is preliminary data.</text>
</comment>
<reference evidence="1" key="1">
    <citation type="journal article" date="2021" name="PeerJ">
        <title>Extensive microbial diversity within the chicken gut microbiome revealed by metagenomics and culture.</title>
        <authorList>
            <person name="Gilroy R."/>
            <person name="Ravi A."/>
            <person name="Getino M."/>
            <person name="Pursley I."/>
            <person name="Horton D.L."/>
            <person name="Alikhan N.F."/>
            <person name="Baker D."/>
            <person name="Gharbi K."/>
            <person name="Hall N."/>
            <person name="Watson M."/>
            <person name="Adriaenssens E.M."/>
            <person name="Foster-Nyarko E."/>
            <person name="Jarju S."/>
            <person name="Secka A."/>
            <person name="Antonio M."/>
            <person name="Oren A."/>
            <person name="Chaudhuri R.R."/>
            <person name="La Ragione R."/>
            <person name="Hildebrand F."/>
            <person name="Pallen M.J."/>
        </authorList>
    </citation>
    <scope>NUCLEOTIDE SEQUENCE</scope>
    <source>
        <strain evidence="1">ChiBcec8-14828</strain>
    </source>
</reference>
<evidence type="ECO:0000313" key="1">
    <source>
        <dbReference type="EMBL" id="HJB40321.1"/>
    </source>
</evidence>
<name>A0A9D2M477_9FIRM</name>
<keyword evidence="1" id="KW-0548">Nucleotidyltransferase</keyword>